<dbReference type="Proteomes" id="UP000298057">
    <property type="component" value="Unassembled WGS sequence"/>
</dbReference>
<dbReference type="EMBL" id="RQGV01000005">
    <property type="protein sequence ID" value="TGM15095.1"/>
    <property type="molecule type" value="Genomic_DNA"/>
</dbReference>
<evidence type="ECO:0000256" key="1">
    <source>
        <dbReference type="SAM" id="Phobius"/>
    </source>
</evidence>
<evidence type="ECO:0000313" key="4">
    <source>
        <dbReference type="Proteomes" id="UP000297832"/>
    </source>
</evidence>
<keyword evidence="1" id="KW-1133">Transmembrane helix</keyword>
<comment type="caution">
    <text evidence="3">The sequence shown here is derived from an EMBL/GenBank/DDBJ whole genome shotgun (WGS) entry which is preliminary data.</text>
</comment>
<keyword evidence="1" id="KW-0812">Transmembrane</keyword>
<evidence type="ECO:0000313" key="3">
    <source>
        <dbReference type="EMBL" id="TGM15095.1"/>
    </source>
</evidence>
<dbReference type="AlphaFoldDB" id="A0A5F2BVW6"/>
<dbReference type="RefSeq" id="WP_135629269.1">
    <property type="nucleotide sequence ID" value="NZ_RQGU01000161.1"/>
</dbReference>
<name>A0A5F2BVW6_9LEPT</name>
<keyword evidence="5" id="KW-1185">Reference proteome</keyword>
<dbReference type="EMBL" id="RQGU01000161">
    <property type="protein sequence ID" value="TGM12044.1"/>
    <property type="molecule type" value="Genomic_DNA"/>
</dbReference>
<sequence>MQKLKSFPIYIIRITVLILVLLLVANCYVFIVEDNSVKKDLGRPVVEGTSKKILVSINYLQFENDSPRDLVKSQIEIISDSAIEVLSAANFRPVLIDAQDWDYHLIFHVTGRVEMNRVANLLRTFTLYLLPFRAKGEVIIETDLLDNKGNFVGRSKKNGKDEIIIQPFLILESVFDPQIFKLTDLKRRLIKRSIEEVLNREIEIKNY</sequence>
<feature type="transmembrane region" description="Helical" evidence="1">
    <location>
        <begin position="7"/>
        <end position="31"/>
    </location>
</feature>
<proteinExistence type="predicted"/>
<accession>A0A5F2BVW6</accession>
<evidence type="ECO:0000313" key="2">
    <source>
        <dbReference type="EMBL" id="TGM12044.1"/>
    </source>
</evidence>
<organism evidence="3 4">
    <name type="scientific">Leptospira selangorensis</name>
    <dbReference type="NCBI Taxonomy" id="2484982"/>
    <lineage>
        <taxon>Bacteria</taxon>
        <taxon>Pseudomonadati</taxon>
        <taxon>Spirochaetota</taxon>
        <taxon>Spirochaetia</taxon>
        <taxon>Leptospirales</taxon>
        <taxon>Leptospiraceae</taxon>
        <taxon>Leptospira</taxon>
    </lineage>
</organism>
<reference evidence="2" key="1">
    <citation type="submission" date="2018-10" db="EMBL/GenBank/DDBJ databases">
        <authorList>
            <person name="Vincent A.T."/>
            <person name="Schiettekatte O."/>
            <person name="Bourhy P."/>
            <person name="Veyrier F.J."/>
            <person name="Picardeau M."/>
        </authorList>
    </citation>
    <scope>NUCLEOTIDE SEQUENCE</scope>
    <source>
        <strain evidence="2">201702406</strain>
    </source>
</reference>
<gene>
    <name evidence="3" type="ORF">EHQ81_01500</name>
    <name evidence="2" type="ORF">EHQ82_21115</name>
</gene>
<dbReference type="Proteomes" id="UP000297832">
    <property type="component" value="Unassembled WGS sequence"/>
</dbReference>
<keyword evidence="1" id="KW-0472">Membrane</keyword>
<evidence type="ECO:0000313" key="5">
    <source>
        <dbReference type="Proteomes" id="UP000298057"/>
    </source>
</evidence>
<protein>
    <submittedName>
        <fullName evidence="3">Uncharacterized protein</fullName>
    </submittedName>
</protein>
<reference evidence="3 4" key="2">
    <citation type="journal article" date="2019" name="PLoS Negl. Trop. Dis.">
        <title>Revisiting the worldwide diversity of Leptospira species in the environment.</title>
        <authorList>
            <person name="Vincent A.T."/>
            <person name="Schiettekatte O."/>
            <person name="Bourhy P."/>
            <person name="Veyrier F.J."/>
            <person name="Picardeau M."/>
        </authorList>
    </citation>
    <scope>NUCLEOTIDE SEQUENCE [LARGE SCALE GENOMIC DNA]</scope>
    <source>
        <strain evidence="3 4">201702405</strain>
        <strain evidence="2">201702406</strain>
    </source>
</reference>